<accession>A0A1F8FB12</accession>
<comment type="caution">
    <text evidence="1">The sequence shown here is derived from an EMBL/GenBank/DDBJ whole genome shotgun (WGS) entry which is preliminary data.</text>
</comment>
<organism evidence="1 2">
    <name type="scientific">Candidatus Yanofskybacteria bacterium RIFCSPHIGHO2_02_FULL_39_10</name>
    <dbReference type="NCBI Taxonomy" id="1802674"/>
    <lineage>
        <taxon>Bacteria</taxon>
        <taxon>Candidatus Yanofskyibacteriota</taxon>
    </lineage>
</organism>
<dbReference type="EMBL" id="MGJO01000022">
    <property type="protein sequence ID" value="OGN09446.1"/>
    <property type="molecule type" value="Genomic_DNA"/>
</dbReference>
<evidence type="ECO:0000313" key="1">
    <source>
        <dbReference type="EMBL" id="OGN09446.1"/>
    </source>
</evidence>
<evidence type="ECO:0000313" key="2">
    <source>
        <dbReference type="Proteomes" id="UP000178908"/>
    </source>
</evidence>
<reference evidence="1 2" key="1">
    <citation type="journal article" date="2016" name="Nat. Commun.">
        <title>Thousands of microbial genomes shed light on interconnected biogeochemical processes in an aquifer system.</title>
        <authorList>
            <person name="Anantharaman K."/>
            <person name="Brown C.T."/>
            <person name="Hug L.A."/>
            <person name="Sharon I."/>
            <person name="Castelle C.J."/>
            <person name="Probst A.J."/>
            <person name="Thomas B.C."/>
            <person name="Singh A."/>
            <person name="Wilkins M.J."/>
            <person name="Karaoz U."/>
            <person name="Brodie E.L."/>
            <person name="Williams K.H."/>
            <person name="Hubbard S.S."/>
            <person name="Banfield J.F."/>
        </authorList>
    </citation>
    <scope>NUCLEOTIDE SEQUENCE [LARGE SCALE GENOMIC DNA]</scope>
</reference>
<gene>
    <name evidence="1" type="ORF">A3C61_01225</name>
</gene>
<dbReference type="AlphaFoldDB" id="A0A1F8FB12"/>
<protein>
    <submittedName>
        <fullName evidence="1">Uncharacterized protein</fullName>
    </submittedName>
</protein>
<sequence length="165" mass="19883">MIEEKYVRPTITDEEFEKIRSNFELGYKAIKEVRCPYFTGPVVFNAMGLEHLKFMRKNHARPRNEQLLRMRLFPLAPEIVSLSQTIQGITYTKHFENLRTNQRYQSILLPVYYYEFVAILKDKRVRVVIKQIEDGPRFFWSIIPFWKIDKNTNRRKMSYGNPEID</sequence>
<name>A0A1F8FB12_9BACT</name>
<proteinExistence type="predicted"/>
<dbReference type="Proteomes" id="UP000178908">
    <property type="component" value="Unassembled WGS sequence"/>
</dbReference>